<evidence type="ECO:0000313" key="3">
    <source>
        <dbReference type="Proteomes" id="UP000662111"/>
    </source>
</evidence>
<feature type="compositionally biased region" description="Acidic residues" evidence="1">
    <location>
        <begin position="57"/>
        <end position="68"/>
    </location>
</feature>
<dbReference type="Proteomes" id="UP000662111">
    <property type="component" value="Unassembled WGS sequence"/>
</dbReference>
<feature type="compositionally biased region" description="Basic and acidic residues" evidence="1">
    <location>
        <begin position="112"/>
        <end position="122"/>
    </location>
</feature>
<dbReference type="RefSeq" id="WP_022921193.1">
    <property type="nucleotide sequence ID" value="NZ_BMLB01000001.1"/>
</dbReference>
<accession>A0ABQ2F2I6</accession>
<dbReference type="EMBL" id="BMLB01000001">
    <property type="protein sequence ID" value="GGK55885.1"/>
    <property type="molecule type" value="Genomic_DNA"/>
</dbReference>
<evidence type="ECO:0000256" key="1">
    <source>
        <dbReference type="SAM" id="MobiDB-lite"/>
    </source>
</evidence>
<comment type="caution">
    <text evidence="2">The sequence shown here is derived from an EMBL/GenBank/DDBJ whole genome shotgun (WGS) entry which is preliminary data.</text>
</comment>
<protein>
    <recommendedName>
        <fullName evidence="4">Sugar ABC transporter ATPase</fullName>
    </recommendedName>
</protein>
<evidence type="ECO:0000313" key="2">
    <source>
        <dbReference type="EMBL" id="GGK55885.1"/>
    </source>
</evidence>
<feature type="compositionally biased region" description="Basic and acidic residues" evidence="1">
    <location>
        <begin position="91"/>
        <end position="100"/>
    </location>
</feature>
<proteinExistence type="predicted"/>
<feature type="region of interest" description="Disordered" evidence="1">
    <location>
        <begin position="1"/>
        <end position="122"/>
    </location>
</feature>
<reference evidence="3" key="1">
    <citation type="journal article" date="2019" name="Int. J. Syst. Evol. Microbiol.">
        <title>The Global Catalogue of Microorganisms (GCM) 10K type strain sequencing project: providing services to taxonomists for standard genome sequencing and annotation.</title>
        <authorList>
            <consortium name="The Broad Institute Genomics Platform"/>
            <consortium name="The Broad Institute Genome Sequencing Center for Infectious Disease"/>
            <person name="Wu L."/>
            <person name="Ma J."/>
        </authorList>
    </citation>
    <scope>NUCLEOTIDE SEQUENCE [LARGE SCALE GENOMIC DNA]</scope>
    <source>
        <strain evidence="3">CGMCC 1.5362</strain>
    </source>
</reference>
<sequence length="122" mass="13444">MTDQPEDRQPITYDEDIQALDLDAEQQERAENDLEMPESVDDVPWTPPEQRPMGAELLDDGDDSEGETIDQRVMQEEPEAGTAYGAPETGTQERAERGETEMVGGDDPDAIPADRDVLEGPA</sequence>
<keyword evidence="3" id="KW-1185">Reference proteome</keyword>
<organism evidence="2 3">
    <name type="scientific">Ornithinimicrobium pekingense</name>
    <dbReference type="NCBI Taxonomy" id="384677"/>
    <lineage>
        <taxon>Bacteria</taxon>
        <taxon>Bacillati</taxon>
        <taxon>Actinomycetota</taxon>
        <taxon>Actinomycetes</taxon>
        <taxon>Micrococcales</taxon>
        <taxon>Ornithinimicrobiaceae</taxon>
        <taxon>Ornithinimicrobium</taxon>
    </lineage>
</organism>
<evidence type="ECO:0008006" key="4">
    <source>
        <dbReference type="Google" id="ProtNLM"/>
    </source>
</evidence>
<name>A0ABQ2F2I6_9MICO</name>
<feature type="compositionally biased region" description="Acidic residues" evidence="1">
    <location>
        <begin position="13"/>
        <end position="25"/>
    </location>
</feature>
<gene>
    <name evidence="2" type="ORF">GCM10011509_00260</name>
</gene>